<feature type="transmembrane region" description="Helical" evidence="1">
    <location>
        <begin position="37"/>
        <end position="57"/>
    </location>
</feature>
<reference evidence="2 3" key="1">
    <citation type="submission" date="2017-09" db="EMBL/GenBank/DDBJ databases">
        <title>Depth-based differentiation of microbial function through sediment-hosted aquifers and enrichment of novel symbionts in the deep terrestrial subsurface.</title>
        <authorList>
            <person name="Probst A.J."/>
            <person name="Ladd B."/>
            <person name="Jarett J.K."/>
            <person name="Geller-Mcgrath D.E."/>
            <person name="Sieber C.M."/>
            <person name="Emerson J.B."/>
            <person name="Anantharaman K."/>
            <person name="Thomas B.C."/>
            <person name="Malmstrom R."/>
            <person name="Stieglmeier M."/>
            <person name="Klingl A."/>
            <person name="Woyke T."/>
            <person name="Ryan C.M."/>
            <person name="Banfield J.F."/>
        </authorList>
    </citation>
    <scope>NUCLEOTIDE SEQUENCE [LARGE SCALE GENOMIC DNA]</scope>
    <source>
        <strain evidence="2">CG11_big_fil_rev_8_21_14_0_20_45_26</strain>
    </source>
</reference>
<dbReference type="Proteomes" id="UP000230859">
    <property type="component" value="Unassembled WGS sequence"/>
</dbReference>
<proteinExistence type="predicted"/>
<comment type="caution">
    <text evidence="2">The sequence shown here is derived from an EMBL/GenBank/DDBJ whole genome shotgun (WGS) entry which is preliminary data.</text>
</comment>
<accession>A0A2H0LRX9</accession>
<organism evidence="2 3">
    <name type="scientific">Candidatus Abzuiibacterium crystallinum</name>
    <dbReference type="NCBI Taxonomy" id="1974748"/>
    <lineage>
        <taxon>Bacteria</taxon>
        <taxon>Pseudomonadati</taxon>
        <taxon>Candidatus Omnitrophota</taxon>
        <taxon>Candidatus Abzuiibacterium</taxon>
    </lineage>
</organism>
<name>A0A2H0LRX9_9BACT</name>
<dbReference type="EMBL" id="PCVY01000020">
    <property type="protein sequence ID" value="PIQ87121.1"/>
    <property type="molecule type" value="Genomic_DNA"/>
</dbReference>
<evidence type="ECO:0000256" key="1">
    <source>
        <dbReference type="SAM" id="Phobius"/>
    </source>
</evidence>
<keyword evidence="1" id="KW-1133">Transmembrane helix</keyword>
<evidence type="ECO:0000313" key="3">
    <source>
        <dbReference type="Proteomes" id="UP000230859"/>
    </source>
</evidence>
<gene>
    <name evidence="2" type="ORF">COV74_02220</name>
</gene>
<sequence>MKNTALKTSGVIFLLLASAQLARFILNVQVTAGTFLVPVWLSAVVAVALFALAFWMFQSTAK</sequence>
<keyword evidence="1" id="KW-0472">Membrane</keyword>
<protein>
    <submittedName>
        <fullName evidence="2">Uncharacterized protein</fullName>
    </submittedName>
</protein>
<keyword evidence="1" id="KW-0812">Transmembrane</keyword>
<evidence type="ECO:0000313" key="2">
    <source>
        <dbReference type="EMBL" id="PIQ87121.1"/>
    </source>
</evidence>
<dbReference type="AlphaFoldDB" id="A0A2H0LRX9"/>